<keyword evidence="2" id="KW-1185">Reference proteome</keyword>
<proteinExistence type="predicted"/>
<dbReference type="EMBL" id="CP055899">
    <property type="protein sequence ID" value="QKX55725.1"/>
    <property type="molecule type" value="Genomic_DNA"/>
</dbReference>
<dbReference type="OrthoDB" id="2851338at2759"/>
<dbReference type="Proteomes" id="UP000509510">
    <property type="component" value="Chromosome II"/>
</dbReference>
<organism evidence="1 2">
    <name type="scientific">Talaromyces rugulosus</name>
    <name type="common">Penicillium rugulosum</name>
    <dbReference type="NCBI Taxonomy" id="121627"/>
    <lineage>
        <taxon>Eukaryota</taxon>
        <taxon>Fungi</taxon>
        <taxon>Dikarya</taxon>
        <taxon>Ascomycota</taxon>
        <taxon>Pezizomycotina</taxon>
        <taxon>Eurotiomycetes</taxon>
        <taxon>Eurotiomycetidae</taxon>
        <taxon>Eurotiales</taxon>
        <taxon>Trichocomaceae</taxon>
        <taxon>Talaromyces</taxon>
        <taxon>Talaromyces sect. Islandici</taxon>
    </lineage>
</organism>
<dbReference type="GeneID" id="55990329"/>
<reference evidence="2" key="1">
    <citation type="submission" date="2020-06" db="EMBL/GenBank/DDBJ databases">
        <title>A chromosome-scale genome assembly of Talaromyces rugulosus W13939.</title>
        <authorList>
            <person name="Wang B."/>
            <person name="Guo L."/>
            <person name="Ye K."/>
            <person name="Wang L."/>
        </authorList>
    </citation>
    <scope>NUCLEOTIDE SEQUENCE [LARGE SCALE GENOMIC DNA]</scope>
    <source>
        <strain evidence="2">W13939</strain>
    </source>
</reference>
<sequence length="219" mass="25349">MSNYYLLLFLQPRKTRTSDFSQWRREIFSMLLELTPHMYLDAVDDPDTETNKYRHVNVYRLTESTSPPTDSQIETQLLYLHSGNHHLSAFHWHIYSSIAETRLAEPLSAHTVVTVGITIPTTDAAELDRWYAQEHMPALATVRGWQAGTRLQLLSTSSSSKPEKDVVEYATPYLAIHEWAERNELGGEAWKKAVFTPWSERIMTELQSAPVHRHVWVRV</sequence>
<dbReference type="KEGG" id="trg:TRUGW13939_02822"/>
<dbReference type="RefSeq" id="XP_035341903.1">
    <property type="nucleotide sequence ID" value="XM_035486010.1"/>
</dbReference>
<dbReference type="AlphaFoldDB" id="A0A7H8QQH4"/>
<evidence type="ECO:0000313" key="1">
    <source>
        <dbReference type="EMBL" id="QKX55725.1"/>
    </source>
</evidence>
<evidence type="ECO:0008006" key="3">
    <source>
        <dbReference type="Google" id="ProtNLM"/>
    </source>
</evidence>
<protein>
    <recommendedName>
        <fullName evidence="3">EthD domain-containing protein</fullName>
    </recommendedName>
</protein>
<name>A0A7H8QQH4_TALRU</name>
<gene>
    <name evidence="1" type="ORF">TRUGW13939_02822</name>
</gene>
<accession>A0A7H8QQH4</accession>
<evidence type="ECO:0000313" key="2">
    <source>
        <dbReference type="Proteomes" id="UP000509510"/>
    </source>
</evidence>